<gene>
    <name evidence="1" type="ORF">BGW36DRAFT_354737</name>
</gene>
<accession>A0AAD4Q4S4</accession>
<dbReference type="EMBL" id="JAJTJA010000002">
    <property type="protein sequence ID" value="KAH8703310.1"/>
    <property type="molecule type" value="Genomic_DNA"/>
</dbReference>
<organism evidence="1 2">
    <name type="scientific">Talaromyces proteolyticus</name>
    <dbReference type="NCBI Taxonomy" id="1131652"/>
    <lineage>
        <taxon>Eukaryota</taxon>
        <taxon>Fungi</taxon>
        <taxon>Dikarya</taxon>
        <taxon>Ascomycota</taxon>
        <taxon>Pezizomycotina</taxon>
        <taxon>Eurotiomycetes</taxon>
        <taxon>Eurotiomycetidae</taxon>
        <taxon>Eurotiales</taxon>
        <taxon>Trichocomaceae</taxon>
        <taxon>Talaromyces</taxon>
        <taxon>Talaromyces sect. Bacilispori</taxon>
    </lineage>
</organism>
<name>A0AAD4Q4S4_9EURO</name>
<keyword evidence="2" id="KW-1185">Reference proteome</keyword>
<protein>
    <submittedName>
        <fullName evidence="1">Uncharacterized protein</fullName>
    </submittedName>
</protein>
<dbReference type="GeneID" id="70243847"/>
<evidence type="ECO:0000313" key="1">
    <source>
        <dbReference type="EMBL" id="KAH8703310.1"/>
    </source>
</evidence>
<dbReference type="RefSeq" id="XP_046076328.1">
    <property type="nucleotide sequence ID" value="XM_046213560.1"/>
</dbReference>
<comment type="caution">
    <text evidence="1">The sequence shown here is derived from an EMBL/GenBank/DDBJ whole genome shotgun (WGS) entry which is preliminary data.</text>
</comment>
<evidence type="ECO:0000313" key="2">
    <source>
        <dbReference type="Proteomes" id="UP001201262"/>
    </source>
</evidence>
<dbReference type="Proteomes" id="UP001201262">
    <property type="component" value="Unassembled WGS sequence"/>
</dbReference>
<proteinExistence type="predicted"/>
<sequence>MFSGFKSSEAKYTSLDGSNSNLHYPNQHVYRYVTNTLHFWREAVIVFLSIVCTILALEQTYYRPDQPEARAKVPEYQLTSSDTRWREFQWYSNIYSSSDPNDDQAVNEAWDRIIPAHGFVTVDHEWAAAHHLPDTMSLPSDNSKGVYIIDACVNPHLIR</sequence>
<reference evidence="1" key="1">
    <citation type="submission" date="2021-12" db="EMBL/GenBank/DDBJ databases">
        <title>Convergent genome expansion in fungi linked to evolution of root-endophyte symbiosis.</title>
        <authorList>
            <consortium name="DOE Joint Genome Institute"/>
            <person name="Ke Y.-H."/>
            <person name="Bonito G."/>
            <person name="Liao H.-L."/>
            <person name="Looney B."/>
            <person name="Rojas-Flechas A."/>
            <person name="Nash J."/>
            <person name="Hameed K."/>
            <person name="Schadt C."/>
            <person name="Martin F."/>
            <person name="Crous P.W."/>
            <person name="Miettinen O."/>
            <person name="Magnuson J.K."/>
            <person name="Labbe J."/>
            <person name="Jacobson D."/>
            <person name="Doktycz M.J."/>
            <person name="Veneault-Fourrey C."/>
            <person name="Kuo A."/>
            <person name="Mondo S."/>
            <person name="Calhoun S."/>
            <person name="Riley R."/>
            <person name="Ohm R."/>
            <person name="LaButti K."/>
            <person name="Andreopoulos B."/>
            <person name="Pangilinan J."/>
            <person name="Nolan M."/>
            <person name="Tritt A."/>
            <person name="Clum A."/>
            <person name="Lipzen A."/>
            <person name="Daum C."/>
            <person name="Barry K."/>
            <person name="Grigoriev I.V."/>
            <person name="Vilgalys R."/>
        </authorList>
    </citation>
    <scope>NUCLEOTIDE SEQUENCE</scope>
    <source>
        <strain evidence="1">PMI_201</strain>
    </source>
</reference>
<dbReference type="AlphaFoldDB" id="A0AAD4Q4S4"/>